<dbReference type="EMBL" id="MDAL01000029">
    <property type="protein sequence ID" value="PMN90482.1"/>
    <property type="molecule type" value="Genomic_DNA"/>
</dbReference>
<evidence type="ECO:0008006" key="4">
    <source>
        <dbReference type="Google" id="ProtNLM"/>
    </source>
</evidence>
<feature type="signal peptide" evidence="1">
    <location>
        <begin position="1"/>
        <end position="23"/>
    </location>
</feature>
<proteinExistence type="predicted"/>
<keyword evidence="1" id="KW-0732">Signal</keyword>
<feature type="chain" id="PRO_5014633651" description="DUF4034 domain-containing protein" evidence="1">
    <location>
        <begin position="24"/>
        <end position="583"/>
    </location>
</feature>
<sequence>MKLRFSTLVSFGLSLVYAANAFASSDAYIDDFRLIEPSVSEVVSHNNSIVYETDFNIPLQLSDAELYAKQHGLALAITSFEQKRGGGGSGCAHSPVCIIVLPFVLFHAMSSYTIDVATFSKDDVFLFSTEYDQRSGLLLDVTFDESLNASVSIESSQLINRVFVQSASRDDNANIVEALYTALPTLPDDSPFHLFASEVVYFAQWQNPDWKSEQLERANAALKNGKNYSENQTTALVSLVCQVVDAKSGESPSAVLSYTSAIQSIENSQSVLDCVKDDEAYTVEHYAEIDRLANSQLSAFCHDADSFDVTDWHENIERFYRDYSPMMQSAAMRCSVPPFNIYQRWYEDQKVSQADYEYLAKEHAKKSRTLRDSMTVADPNVLAARLNLATESRYAAAHILNEIEKHQPTISEQTARQLTHLYWLDLYSVNSFPFLPDTDRDIEKQARILQLLSSAPSEMKRHISSEFSAHLDDEALFDPYAKAAFRVLFSNEKPDDLMRLLVEKAPSVEDVSLMQSQYQVSTNVDDSGEPEHSDLIWLALYLNPALGHSVVDSYPEALAEHNANKPDWIDSGRSLLNQVEGLF</sequence>
<evidence type="ECO:0000256" key="1">
    <source>
        <dbReference type="SAM" id="SignalP"/>
    </source>
</evidence>
<evidence type="ECO:0000313" key="2">
    <source>
        <dbReference type="EMBL" id="PMN90482.1"/>
    </source>
</evidence>
<evidence type="ECO:0000313" key="3">
    <source>
        <dbReference type="Proteomes" id="UP000235387"/>
    </source>
</evidence>
<comment type="caution">
    <text evidence="2">The sequence shown here is derived from an EMBL/GenBank/DDBJ whole genome shotgun (WGS) entry which is preliminary data.</text>
</comment>
<dbReference type="AlphaFoldDB" id="A0A2N7L8E5"/>
<gene>
    <name evidence="2" type="ORF">BCT23_19615</name>
</gene>
<accession>A0A2N7L8E5</accession>
<organism evidence="2 3">
    <name type="scientific">Enterovibrio norvegicus</name>
    <dbReference type="NCBI Taxonomy" id="188144"/>
    <lineage>
        <taxon>Bacteria</taxon>
        <taxon>Pseudomonadati</taxon>
        <taxon>Pseudomonadota</taxon>
        <taxon>Gammaproteobacteria</taxon>
        <taxon>Vibrionales</taxon>
        <taxon>Vibrionaceae</taxon>
        <taxon>Enterovibrio</taxon>
    </lineage>
</organism>
<reference evidence="3" key="1">
    <citation type="submission" date="2016-07" db="EMBL/GenBank/DDBJ databases">
        <title>Nontailed viruses are major unrecognized killers of bacteria in the ocean.</title>
        <authorList>
            <person name="Kauffman K."/>
            <person name="Hussain F."/>
            <person name="Yang J."/>
            <person name="Arevalo P."/>
            <person name="Brown J."/>
            <person name="Cutler M."/>
            <person name="Kelly L."/>
            <person name="Polz M.F."/>
        </authorList>
    </citation>
    <scope>NUCLEOTIDE SEQUENCE [LARGE SCALE GENOMIC DNA]</scope>
    <source>
        <strain evidence="3">10N.261.45.A10</strain>
    </source>
</reference>
<protein>
    <recommendedName>
        <fullName evidence="4">DUF4034 domain-containing protein</fullName>
    </recommendedName>
</protein>
<name>A0A2N7L8E5_9GAMM</name>
<dbReference type="Proteomes" id="UP000235387">
    <property type="component" value="Unassembled WGS sequence"/>
</dbReference>
<dbReference type="RefSeq" id="WP_102391352.1">
    <property type="nucleotide sequence ID" value="NZ_MDAL01000029.1"/>
</dbReference>